<dbReference type="Proteomes" id="UP000824037">
    <property type="component" value="Unassembled WGS sequence"/>
</dbReference>
<evidence type="ECO:0000313" key="9">
    <source>
        <dbReference type="Proteomes" id="UP000824037"/>
    </source>
</evidence>
<reference evidence="8" key="2">
    <citation type="submission" date="2021-04" db="EMBL/GenBank/DDBJ databases">
        <authorList>
            <person name="Gilroy R."/>
        </authorList>
    </citation>
    <scope>NUCLEOTIDE SEQUENCE</scope>
    <source>
        <strain evidence="8">ChiGjej4B4-7305</strain>
    </source>
</reference>
<keyword evidence="2" id="KW-1003">Cell membrane</keyword>
<evidence type="ECO:0000256" key="3">
    <source>
        <dbReference type="ARBA" id="ARBA00022692"/>
    </source>
</evidence>
<name>A0A9D2J3C1_9MICO</name>
<organism evidence="8 9">
    <name type="scientific">Candidatus Ruania gallistercoris</name>
    <dbReference type="NCBI Taxonomy" id="2838746"/>
    <lineage>
        <taxon>Bacteria</taxon>
        <taxon>Bacillati</taxon>
        <taxon>Actinomycetota</taxon>
        <taxon>Actinomycetes</taxon>
        <taxon>Micrococcales</taxon>
        <taxon>Ruaniaceae</taxon>
        <taxon>Ruania</taxon>
    </lineage>
</organism>
<dbReference type="GO" id="GO:0005886">
    <property type="term" value="C:plasma membrane"/>
    <property type="evidence" value="ECO:0007669"/>
    <property type="project" value="UniProtKB-SubCell"/>
</dbReference>
<dbReference type="Pfam" id="PF00482">
    <property type="entry name" value="T2SSF"/>
    <property type="match status" value="1"/>
</dbReference>
<proteinExistence type="predicted"/>
<evidence type="ECO:0000256" key="4">
    <source>
        <dbReference type="ARBA" id="ARBA00022989"/>
    </source>
</evidence>
<dbReference type="EMBL" id="DXBY01000111">
    <property type="protein sequence ID" value="HIZ35450.1"/>
    <property type="molecule type" value="Genomic_DNA"/>
</dbReference>
<dbReference type="AlphaFoldDB" id="A0A9D2J3C1"/>
<feature type="domain" description="Type II secretion system protein GspF" evidence="7">
    <location>
        <begin position="114"/>
        <end position="238"/>
    </location>
</feature>
<feature type="transmembrane region" description="Helical" evidence="6">
    <location>
        <begin position="78"/>
        <end position="96"/>
    </location>
</feature>
<feature type="transmembrane region" description="Helical" evidence="6">
    <location>
        <begin position="219"/>
        <end position="240"/>
    </location>
</feature>
<accession>A0A9D2J3C1</accession>
<evidence type="ECO:0000256" key="6">
    <source>
        <dbReference type="SAM" id="Phobius"/>
    </source>
</evidence>
<evidence type="ECO:0000256" key="5">
    <source>
        <dbReference type="ARBA" id="ARBA00023136"/>
    </source>
</evidence>
<sequence length="285" mass="30831">MGALVGLLLGAGLVCLWWSWWPLTRRQDRAERRPSKLTDLLVQAGMPAVTPTAVLLTSAVVAVVVGLGVLGLTGSPTIATAFGVLSLLVPQAYIRVRARRRRVALRELWPDAVDDLTSAIRAGMSLPEAVGSLAERGPEQLRPAFAEFAEDFAATGRFIDALDRLKARLADPVADRLIEALRLTREVGGTDLGRLLRTLSQFLRQDLRARGELEARQSWTVNGARLAAAAPWLILAMLSTRPQTVEAFNSTIGAVVLLVGGVASVGAYLVMVRLGRLPEDERVMR</sequence>
<feature type="transmembrane region" description="Helical" evidence="6">
    <location>
        <begin position="6"/>
        <end position="23"/>
    </location>
</feature>
<comment type="subcellular location">
    <subcellularLocation>
        <location evidence="1">Cell membrane</location>
        <topology evidence="1">Multi-pass membrane protein</topology>
    </subcellularLocation>
</comment>
<evidence type="ECO:0000259" key="7">
    <source>
        <dbReference type="Pfam" id="PF00482"/>
    </source>
</evidence>
<reference evidence="8" key="1">
    <citation type="journal article" date="2021" name="PeerJ">
        <title>Extensive microbial diversity within the chicken gut microbiome revealed by metagenomics and culture.</title>
        <authorList>
            <person name="Gilroy R."/>
            <person name="Ravi A."/>
            <person name="Getino M."/>
            <person name="Pursley I."/>
            <person name="Horton D.L."/>
            <person name="Alikhan N.F."/>
            <person name="Baker D."/>
            <person name="Gharbi K."/>
            <person name="Hall N."/>
            <person name="Watson M."/>
            <person name="Adriaenssens E.M."/>
            <person name="Foster-Nyarko E."/>
            <person name="Jarju S."/>
            <person name="Secka A."/>
            <person name="Antonio M."/>
            <person name="Oren A."/>
            <person name="Chaudhuri R.R."/>
            <person name="La Ragione R."/>
            <person name="Hildebrand F."/>
            <person name="Pallen M.J."/>
        </authorList>
    </citation>
    <scope>NUCLEOTIDE SEQUENCE</scope>
    <source>
        <strain evidence="8">ChiGjej4B4-7305</strain>
    </source>
</reference>
<keyword evidence="3 6" id="KW-0812">Transmembrane</keyword>
<dbReference type="PANTHER" id="PTHR35007:SF2">
    <property type="entry name" value="PILUS ASSEMBLE PROTEIN"/>
    <property type="match status" value="1"/>
</dbReference>
<comment type="caution">
    <text evidence="8">The sequence shown here is derived from an EMBL/GenBank/DDBJ whole genome shotgun (WGS) entry which is preliminary data.</text>
</comment>
<evidence type="ECO:0000313" key="8">
    <source>
        <dbReference type="EMBL" id="HIZ35450.1"/>
    </source>
</evidence>
<evidence type="ECO:0000256" key="1">
    <source>
        <dbReference type="ARBA" id="ARBA00004651"/>
    </source>
</evidence>
<keyword evidence="5 6" id="KW-0472">Membrane</keyword>
<keyword evidence="4 6" id="KW-1133">Transmembrane helix</keyword>
<feature type="transmembrane region" description="Helical" evidence="6">
    <location>
        <begin position="252"/>
        <end position="275"/>
    </location>
</feature>
<evidence type="ECO:0000256" key="2">
    <source>
        <dbReference type="ARBA" id="ARBA00022475"/>
    </source>
</evidence>
<protein>
    <submittedName>
        <fullName evidence="8">Type II secretion system F family protein</fullName>
    </submittedName>
</protein>
<feature type="transmembrane region" description="Helical" evidence="6">
    <location>
        <begin position="44"/>
        <end position="72"/>
    </location>
</feature>
<dbReference type="InterPro" id="IPR018076">
    <property type="entry name" value="T2SS_GspF_dom"/>
</dbReference>
<dbReference type="PANTHER" id="PTHR35007">
    <property type="entry name" value="INTEGRAL MEMBRANE PROTEIN-RELATED"/>
    <property type="match status" value="1"/>
</dbReference>
<gene>
    <name evidence="8" type="ORF">H9815_06705</name>
</gene>